<evidence type="ECO:0000313" key="3">
    <source>
        <dbReference type="Proteomes" id="UP000295724"/>
    </source>
</evidence>
<dbReference type="PANTHER" id="PTHR43798">
    <property type="entry name" value="MONOACYLGLYCEROL LIPASE"/>
    <property type="match status" value="1"/>
</dbReference>
<dbReference type="PRINTS" id="PR00412">
    <property type="entry name" value="EPOXHYDRLASE"/>
</dbReference>
<evidence type="ECO:0000313" key="2">
    <source>
        <dbReference type="EMBL" id="TDR22623.1"/>
    </source>
</evidence>
<dbReference type="OrthoDB" id="5853561at2"/>
<proteinExistence type="predicted"/>
<dbReference type="SUPFAM" id="SSF53474">
    <property type="entry name" value="alpha/beta-Hydrolases"/>
    <property type="match status" value="1"/>
</dbReference>
<comment type="caution">
    <text evidence="2">The sequence shown here is derived from an EMBL/GenBank/DDBJ whole genome shotgun (WGS) entry which is preliminary data.</text>
</comment>
<dbReference type="GO" id="GO:0016020">
    <property type="term" value="C:membrane"/>
    <property type="evidence" value="ECO:0007669"/>
    <property type="project" value="TreeGrafter"/>
</dbReference>
<reference evidence="2 3" key="1">
    <citation type="submission" date="2019-03" db="EMBL/GenBank/DDBJ databases">
        <title>Genomic Encyclopedia of Type Strains, Phase IV (KMG-IV): sequencing the most valuable type-strain genomes for metagenomic binning, comparative biology and taxonomic classification.</title>
        <authorList>
            <person name="Goeker M."/>
        </authorList>
    </citation>
    <scope>NUCLEOTIDE SEQUENCE [LARGE SCALE GENOMIC DNA]</scope>
    <source>
        <strain evidence="2 3">DSM 25488</strain>
    </source>
</reference>
<dbReference type="InterPro" id="IPR000639">
    <property type="entry name" value="Epox_hydrolase-like"/>
</dbReference>
<dbReference type="GO" id="GO:0047372">
    <property type="term" value="F:monoacylglycerol lipase activity"/>
    <property type="evidence" value="ECO:0007669"/>
    <property type="project" value="TreeGrafter"/>
</dbReference>
<dbReference type="Gene3D" id="3.40.50.1820">
    <property type="entry name" value="alpha/beta hydrolase"/>
    <property type="match status" value="1"/>
</dbReference>
<dbReference type="InterPro" id="IPR050266">
    <property type="entry name" value="AB_hydrolase_sf"/>
</dbReference>
<dbReference type="GO" id="GO:0046464">
    <property type="term" value="P:acylglycerol catabolic process"/>
    <property type="evidence" value="ECO:0007669"/>
    <property type="project" value="TreeGrafter"/>
</dbReference>
<sequence>MDADQWKQRGGFITVNGYEHFYYDSNSNKPALLLLHGYPTCSYDYYKAIPILEDKFRVIVHDHLGFGYSAKPLNYSYSLFEQTDQALLLWQQLNITQAIVLAHDYGTSIATELLARINLHKNLGVKIDSFVLCNGSMHIEMAQLRLIQKLLLNRLTGPIVARLSSRRIFARNIKNIYYNKERVDQSELDALWYMMNCNQGRRVLPKTTQYISQRYQFWHRWIGALKTTDVPIKIIWAKNDPVAVAAMAETLNDEISNSELTLLEGLGHFPMLENPELWSNAVLNALIAA</sequence>
<dbReference type="PANTHER" id="PTHR43798:SF33">
    <property type="entry name" value="HYDROLASE, PUTATIVE (AFU_ORTHOLOGUE AFUA_2G14860)-RELATED"/>
    <property type="match status" value="1"/>
</dbReference>
<evidence type="ECO:0000259" key="1">
    <source>
        <dbReference type="Pfam" id="PF00561"/>
    </source>
</evidence>
<name>A0A4R6XY26_9GAMM</name>
<dbReference type="AlphaFoldDB" id="A0A4R6XY26"/>
<dbReference type="Proteomes" id="UP000295724">
    <property type="component" value="Unassembled WGS sequence"/>
</dbReference>
<dbReference type="InterPro" id="IPR029058">
    <property type="entry name" value="AB_hydrolase_fold"/>
</dbReference>
<protein>
    <submittedName>
        <fullName evidence="2">Pimeloyl-ACP methyl ester carboxylesterase</fullName>
    </submittedName>
</protein>
<feature type="domain" description="AB hydrolase-1" evidence="1">
    <location>
        <begin position="30"/>
        <end position="275"/>
    </location>
</feature>
<accession>A0A4R6XY26</accession>
<gene>
    <name evidence="2" type="ORF">C8D91_1115</name>
</gene>
<organism evidence="2 3">
    <name type="scientific">Marinicella litoralis</name>
    <dbReference type="NCBI Taxonomy" id="644220"/>
    <lineage>
        <taxon>Bacteria</taxon>
        <taxon>Pseudomonadati</taxon>
        <taxon>Pseudomonadota</taxon>
        <taxon>Gammaproteobacteria</taxon>
        <taxon>Lysobacterales</taxon>
        <taxon>Marinicellaceae</taxon>
        <taxon>Marinicella</taxon>
    </lineage>
</organism>
<dbReference type="InterPro" id="IPR000073">
    <property type="entry name" value="AB_hydrolase_1"/>
</dbReference>
<dbReference type="RefSeq" id="WP_099019250.1">
    <property type="nucleotide sequence ID" value="NZ_NIHB01000002.1"/>
</dbReference>
<dbReference type="Pfam" id="PF00561">
    <property type="entry name" value="Abhydrolase_1"/>
    <property type="match status" value="1"/>
</dbReference>
<dbReference type="EMBL" id="SNZB01000002">
    <property type="protein sequence ID" value="TDR22623.1"/>
    <property type="molecule type" value="Genomic_DNA"/>
</dbReference>
<keyword evidence="3" id="KW-1185">Reference proteome</keyword>